<gene>
    <name evidence="3" type="ORF">H1R19_21820</name>
</gene>
<organism evidence="3 4">
    <name type="scientific">Gordonia jinghuaiqii</name>
    <dbReference type="NCBI Taxonomy" id="2758710"/>
    <lineage>
        <taxon>Bacteria</taxon>
        <taxon>Bacillati</taxon>
        <taxon>Actinomycetota</taxon>
        <taxon>Actinomycetes</taxon>
        <taxon>Mycobacteriales</taxon>
        <taxon>Gordoniaceae</taxon>
        <taxon>Gordonia</taxon>
    </lineage>
</organism>
<evidence type="ECO:0000313" key="4">
    <source>
        <dbReference type="Proteomes" id="UP000515663"/>
    </source>
</evidence>
<evidence type="ECO:0000313" key="3">
    <source>
        <dbReference type="EMBL" id="QMT01422.1"/>
    </source>
</evidence>
<reference evidence="4" key="1">
    <citation type="submission" date="2020-07" db="EMBL/GenBank/DDBJ databases">
        <title>novel species isolated from the respiratory tract of Marmot.</title>
        <authorList>
            <person name="Zhang G."/>
        </authorList>
    </citation>
    <scope>NUCLEOTIDE SEQUENCE [LARGE SCALE GENOMIC DNA]</scope>
    <source>
        <strain evidence="4">686</strain>
    </source>
</reference>
<feature type="compositionally biased region" description="Low complexity" evidence="1">
    <location>
        <begin position="406"/>
        <end position="417"/>
    </location>
</feature>
<dbReference type="Pfam" id="PF11271">
    <property type="entry name" value="PorA"/>
    <property type="match status" value="1"/>
</dbReference>
<keyword evidence="2" id="KW-0472">Membrane</keyword>
<feature type="transmembrane region" description="Helical" evidence="2">
    <location>
        <begin position="352"/>
        <end position="374"/>
    </location>
</feature>
<evidence type="ECO:0000256" key="1">
    <source>
        <dbReference type="SAM" id="MobiDB-lite"/>
    </source>
</evidence>
<keyword evidence="4" id="KW-1185">Reference proteome</keyword>
<keyword evidence="2" id="KW-1133">Transmembrane helix</keyword>
<evidence type="ECO:0000256" key="2">
    <source>
        <dbReference type="SAM" id="Phobius"/>
    </source>
</evidence>
<dbReference type="Gene3D" id="2.50.20.20">
    <property type="match status" value="1"/>
</dbReference>
<name>A0A7D7QGG0_9ACTN</name>
<feature type="region of interest" description="Disordered" evidence="1">
    <location>
        <begin position="378"/>
        <end position="452"/>
    </location>
</feature>
<accession>A0A7D7QGG0</accession>
<dbReference type="InterPro" id="IPR021424">
    <property type="entry name" value="PorA"/>
</dbReference>
<dbReference type="Proteomes" id="UP000515663">
    <property type="component" value="Chromosome"/>
</dbReference>
<proteinExistence type="predicted"/>
<keyword evidence="2" id="KW-0812">Transmembrane</keyword>
<dbReference type="KEGG" id="gji:H1R19_21820"/>
<dbReference type="AlphaFoldDB" id="A0A7D7QGG0"/>
<protein>
    <submittedName>
        <fullName evidence="3">DUF3068 domain-containing protein</fullName>
    </submittedName>
</protein>
<sequence>MRRFVPAVLAFFGAAFIAAAIAIPLYLVPQLKVVPLDLDITSDATTVSPDGSTGERFPAVIFDRCSVSEDRARTLDAHLTQQRRSIITEPSDSRQASLQSAQTVRIDRLRDAEGVETEPTVAAAGETRTCTDGLLTATIDRVSVNRKTSAPNGAVSSLQLEAVPEGGNVNDVSVALDNRTGYQYKFGFDVQERDYPYYDLNTRQDCTAKFEGEETIDGVKTYHFVCDVPETDISNLPNAQGEAALGTMLTMPAKWWGITGRGVRPNDPITMHRYAAATRHVWVEPETGTIVDGREDQHQYFKSPDQSDATPEAVREFRMDALKGTFKWSDETVANQADKASGYLNQLKVGGFWAPIILGVVGAILLIVAALMFFRGGRNNRTDDDDVPPVATRPADDRTTTLTKRSGPPAGAAPASGNPWERPTEQIPRVDGGEPPADDSATRTFRKQPPPE</sequence>
<dbReference type="EMBL" id="CP059491">
    <property type="protein sequence ID" value="QMT01422.1"/>
    <property type="molecule type" value="Genomic_DNA"/>
</dbReference>
<dbReference type="RefSeq" id="WP_188328374.1">
    <property type="nucleotide sequence ID" value="NZ_CP059491.1"/>
</dbReference>